<evidence type="ECO:0000313" key="9">
    <source>
        <dbReference type="EMBL" id="KGE70825.1"/>
    </source>
</evidence>
<comment type="caution">
    <text evidence="9">The sequence shown here is derived from an EMBL/GenBank/DDBJ whole genome shotgun (WGS) entry which is preliminary data.</text>
</comment>
<feature type="transmembrane region" description="Helical" evidence="8">
    <location>
        <begin position="246"/>
        <end position="264"/>
    </location>
</feature>
<evidence type="ECO:0000313" key="10">
    <source>
        <dbReference type="Proteomes" id="UP000029692"/>
    </source>
</evidence>
<dbReference type="GO" id="GO:0005886">
    <property type="term" value="C:plasma membrane"/>
    <property type="evidence" value="ECO:0007669"/>
    <property type="project" value="UniProtKB-SubCell"/>
</dbReference>
<dbReference type="eggNOG" id="COG0168">
    <property type="taxonomic scope" value="Bacteria"/>
</dbReference>
<evidence type="ECO:0000256" key="8">
    <source>
        <dbReference type="SAM" id="Phobius"/>
    </source>
</evidence>
<evidence type="ECO:0000256" key="3">
    <source>
        <dbReference type="ARBA" id="ARBA00022475"/>
    </source>
</evidence>
<keyword evidence="10" id="KW-1185">Reference proteome</keyword>
<sequence length="443" mass="47920">MSVFLRSEKLPLFAYFIGIIFIGSGLLSIPGAWDGDVPLSYLDALFTATSAVCVTGLITVDTASFTLFGQAVIMGLIQAGGLGILTFTTLFLLFPGNRISFRNRKLIRDYYLESVEAEPQAIIRTILLVTFGLEIVGALILYSQFDGVENRLFSAFFHAVSAFSNAGFSTFSTSLEGYARESVVLVTIAGLVIFGGLSFVVIHEVWDWAFRKRRRLSLHSKIVLLMTGGFLIAGTLAFYLMEGSRLIRQGGAGFAVANSFFLSVMPRTAGFNAIPVAGLSMESQIITVLFMFVGGAPGSIAGGVKVTTFFLILLIVFRGVDDRGQIRVGKRRLSAKSLSHANMFMLKAFFLLVAAIFSLSIFESELIAQGGTSFLEILFEAVSAFGTVGLSHGLTPYLSSGGKVVIILTMFAGRVGLVTMALRNPRRHVEHLVDYPKGEVLIG</sequence>
<protein>
    <recommendedName>
        <fullName evidence="11">Potassium transporter</fullName>
    </recommendedName>
</protein>
<dbReference type="EMBL" id="JNUP01000072">
    <property type="protein sequence ID" value="KGE70825.1"/>
    <property type="molecule type" value="Genomic_DNA"/>
</dbReference>
<accession>A0A098QSL5</accession>
<proteinExistence type="predicted"/>
<gene>
    <name evidence="9" type="ORF">DC28_15195</name>
</gene>
<name>A0A098QSL5_9SPIO</name>
<feature type="transmembrane region" description="Helical" evidence="8">
    <location>
        <begin position="341"/>
        <end position="362"/>
    </location>
</feature>
<feature type="transmembrane region" description="Helical" evidence="8">
    <location>
        <begin position="222"/>
        <end position="240"/>
    </location>
</feature>
<dbReference type="Pfam" id="PF02386">
    <property type="entry name" value="TrkH"/>
    <property type="match status" value="1"/>
</dbReference>
<feature type="transmembrane region" description="Helical" evidence="8">
    <location>
        <begin position="121"/>
        <end position="141"/>
    </location>
</feature>
<evidence type="ECO:0008006" key="11">
    <source>
        <dbReference type="Google" id="ProtNLM"/>
    </source>
</evidence>
<evidence type="ECO:0000256" key="1">
    <source>
        <dbReference type="ARBA" id="ARBA00004651"/>
    </source>
</evidence>
<dbReference type="Proteomes" id="UP000029692">
    <property type="component" value="Unassembled WGS sequence"/>
</dbReference>
<feature type="transmembrane region" description="Helical" evidence="8">
    <location>
        <begin position="183"/>
        <end position="202"/>
    </location>
</feature>
<dbReference type="GO" id="GO:0030001">
    <property type="term" value="P:metal ion transport"/>
    <property type="evidence" value="ECO:0007669"/>
    <property type="project" value="UniProtKB-ARBA"/>
</dbReference>
<keyword evidence="2" id="KW-0813">Transport</keyword>
<dbReference type="PANTHER" id="PTHR32024:SF1">
    <property type="entry name" value="KTR SYSTEM POTASSIUM UPTAKE PROTEIN B"/>
    <property type="match status" value="1"/>
</dbReference>
<keyword evidence="5 8" id="KW-1133">Transmembrane helix</keyword>
<keyword evidence="4 8" id="KW-0812">Transmembrane</keyword>
<reference evidence="9 10" key="1">
    <citation type="submission" date="2014-05" db="EMBL/GenBank/DDBJ databases">
        <title>De novo Genome Sequence of Spirocheata sp.</title>
        <authorList>
            <person name="Shivani Y."/>
            <person name="Subhash Y."/>
            <person name="Tushar L."/>
            <person name="Sasikala C."/>
            <person name="Ramana C.V."/>
        </authorList>
    </citation>
    <scope>NUCLEOTIDE SEQUENCE [LARGE SCALE GENOMIC DNA]</scope>
    <source>
        <strain evidence="9 10">JC230</strain>
    </source>
</reference>
<evidence type="ECO:0000256" key="7">
    <source>
        <dbReference type="ARBA" id="ARBA00023136"/>
    </source>
</evidence>
<dbReference type="RefSeq" id="WP_037550369.1">
    <property type="nucleotide sequence ID" value="NZ_JNUP01000072.1"/>
</dbReference>
<feature type="transmembrane region" description="Helical" evidence="8">
    <location>
        <begin position="72"/>
        <end position="94"/>
    </location>
</feature>
<organism evidence="9 10">
    <name type="scientific">Spirochaeta lutea</name>
    <dbReference type="NCBI Taxonomy" id="1480694"/>
    <lineage>
        <taxon>Bacteria</taxon>
        <taxon>Pseudomonadati</taxon>
        <taxon>Spirochaetota</taxon>
        <taxon>Spirochaetia</taxon>
        <taxon>Spirochaetales</taxon>
        <taxon>Spirochaetaceae</taxon>
        <taxon>Spirochaeta</taxon>
    </lineage>
</organism>
<dbReference type="InterPro" id="IPR003445">
    <property type="entry name" value="Cat_transpt"/>
</dbReference>
<evidence type="ECO:0000256" key="2">
    <source>
        <dbReference type="ARBA" id="ARBA00022448"/>
    </source>
</evidence>
<feature type="transmembrane region" description="Helical" evidence="8">
    <location>
        <begin position="153"/>
        <end position="171"/>
    </location>
</feature>
<feature type="transmembrane region" description="Helical" evidence="8">
    <location>
        <begin position="300"/>
        <end position="320"/>
    </location>
</feature>
<dbReference type="AlphaFoldDB" id="A0A098QSL5"/>
<feature type="transmembrane region" description="Helical" evidence="8">
    <location>
        <begin position="404"/>
        <end position="422"/>
    </location>
</feature>
<feature type="transmembrane region" description="Helical" evidence="8">
    <location>
        <begin position="12"/>
        <end position="33"/>
    </location>
</feature>
<evidence type="ECO:0000256" key="5">
    <source>
        <dbReference type="ARBA" id="ARBA00022989"/>
    </source>
</evidence>
<dbReference type="PANTHER" id="PTHR32024">
    <property type="entry name" value="TRK SYSTEM POTASSIUM UPTAKE PROTEIN TRKG-RELATED"/>
    <property type="match status" value="1"/>
</dbReference>
<keyword evidence="6" id="KW-0406">Ion transport</keyword>
<keyword evidence="7 8" id="KW-0472">Membrane</keyword>
<evidence type="ECO:0000256" key="6">
    <source>
        <dbReference type="ARBA" id="ARBA00023065"/>
    </source>
</evidence>
<dbReference type="STRING" id="1480694.DC28_15195"/>
<evidence type="ECO:0000256" key="4">
    <source>
        <dbReference type="ARBA" id="ARBA00022692"/>
    </source>
</evidence>
<feature type="transmembrane region" description="Helical" evidence="8">
    <location>
        <begin position="39"/>
        <end position="60"/>
    </location>
</feature>
<keyword evidence="3" id="KW-1003">Cell membrane</keyword>
<comment type="subcellular location">
    <subcellularLocation>
        <location evidence="1">Cell membrane</location>
        <topology evidence="1">Multi-pass membrane protein</topology>
    </subcellularLocation>
</comment>
<feature type="transmembrane region" description="Helical" evidence="8">
    <location>
        <begin position="276"/>
        <end position="294"/>
    </location>
</feature>
<dbReference type="GO" id="GO:0008324">
    <property type="term" value="F:monoatomic cation transmembrane transporter activity"/>
    <property type="evidence" value="ECO:0007669"/>
    <property type="project" value="InterPro"/>
</dbReference>